<comment type="cofactor">
    <cofactor evidence="12 13 14">
        <name>Zn(2+)</name>
        <dbReference type="ChEBI" id="CHEBI:29105"/>
    </cofactor>
    <text evidence="12 13 14">Binds 1 zinc ion per monomer.</text>
</comment>
<dbReference type="GO" id="GO:0003899">
    <property type="term" value="F:DNA-directed RNA polymerase activity"/>
    <property type="evidence" value="ECO:0007669"/>
    <property type="project" value="UniProtKB-UniRule"/>
</dbReference>
<evidence type="ECO:0000256" key="9">
    <source>
        <dbReference type="ARBA" id="ARBA00022842"/>
    </source>
</evidence>
<dbReference type="Gene3D" id="3.40.1360.10">
    <property type="match status" value="1"/>
</dbReference>
<dbReference type="SMART" id="SM00400">
    <property type="entry name" value="ZnF_CHCC"/>
    <property type="match status" value="1"/>
</dbReference>
<dbReference type="GO" id="GO:0005737">
    <property type="term" value="C:cytoplasm"/>
    <property type="evidence" value="ECO:0007669"/>
    <property type="project" value="TreeGrafter"/>
</dbReference>
<evidence type="ECO:0000256" key="10">
    <source>
        <dbReference type="ARBA" id="ARBA00023125"/>
    </source>
</evidence>
<evidence type="ECO:0000256" key="3">
    <source>
        <dbReference type="ARBA" id="ARBA00022679"/>
    </source>
</evidence>
<feature type="coiled-coil region" evidence="15">
    <location>
        <begin position="560"/>
        <end position="587"/>
    </location>
</feature>
<dbReference type="SUPFAM" id="SSF56731">
    <property type="entry name" value="DNA primase core"/>
    <property type="match status" value="1"/>
</dbReference>
<dbReference type="SMART" id="SM00493">
    <property type="entry name" value="TOPRIM"/>
    <property type="match status" value="1"/>
</dbReference>
<comment type="domain">
    <text evidence="12">Contains an N-terminal zinc-binding domain, a central core domain that contains the primase activity, and a C-terminal DnaB-binding domain.</text>
</comment>
<evidence type="ECO:0000313" key="18">
    <source>
        <dbReference type="Proteomes" id="UP000682134"/>
    </source>
</evidence>
<evidence type="ECO:0000256" key="12">
    <source>
        <dbReference type="HAMAP-Rule" id="MF_00974"/>
    </source>
</evidence>
<dbReference type="SUPFAM" id="SSF48024">
    <property type="entry name" value="N-terminal domain of DnaB helicase"/>
    <property type="match status" value="1"/>
</dbReference>
<dbReference type="Pfam" id="PF01807">
    <property type="entry name" value="Zn_ribbon_DnaG"/>
    <property type="match status" value="1"/>
</dbReference>
<evidence type="ECO:0000256" key="7">
    <source>
        <dbReference type="ARBA" id="ARBA00022771"/>
    </source>
</evidence>
<dbReference type="InterPro" id="IPR013264">
    <property type="entry name" value="DNAG_N"/>
</dbReference>
<keyword evidence="6 12" id="KW-0479">Metal-binding</keyword>
<dbReference type="PIRSF" id="PIRSF002811">
    <property type="entry name" value="DnaG"/>
    <property type="match status" value="1"/>
</dbReference>
<keyword evidence="4 12" id="KW-0548">Nucleotidyltransferase</keyword>
<evidence type="ECO:0000256" key="8">
    <source>
        <dbReference type="ARBA" id="ARBA00022833"/>
    </source>
</evidence>
<dbReference type="InterPro" id="IPR036185">
    <property type="entry name" value="DNA_heli_DnaB-like_N_sf"/>
</dbReference>
<dbReference type="GO" id="GO:0008270">
    <property type="term" value="F:zinc ion binding"/>
    <property type="evidence" value="ECO:0007669"/>
    <property type="project" value="UniProtKB-UniRule"/>
</dbReference>
<dbReference type="EC" id="2.7.7.101" evidence="12"/>
<dbReference type="GO" id="GO:0006269">
    <property type="term" value="P:DNA replication, synthesis of primer"/>
    <property type="evidence" value="ECO:0007669"/>
    <property type="project" value="UniProtKB-UniRule"/>
</dbReference>
<keyword evidence="8 12" id="KW-0862">Zinc</keyword>
<dbReference type="PANTHER" id="PTHR30313">
    <property type="entry name" value="DNA PRIMASE"/>
    <property type="match status" value="1"/>
</dbReference>
<keyword evidence="1 12" id="KW-0240">DNA-directed RNA polymerase</keyword>
<keyword evidence="9" id="KW-0460">Magnesium</keyword>
<keyword evidence="3 12" id="KW-0808">Transferase</keyword>
<dbReference type="CDD" id="cd03364">
    <property type="entry name" value="TOPRIM_DnaG_primases"/>
    <property type="match status" value="1"/>
</dbReference>
<evidence type="ECO:0000259" key="16">
    <source>
        <dbReference type="PROSITE" id="PS50880"/>
    </source>
</evidence>
<dbReference type="InterPro" id="IPR036977">
    <property type="entry name" value="DNA_primase_Znf_CHC2"/>
</dbReference>
<comment type="catalytic activity">
    <reaction evidence="12">
        <text>ssDNA + n NTP = ssDNA/pppN(pN)n-1 hybrid + (n-1) diphosphate.</text>
        <dbReference type="EC" id="2.7.7.101"/>
    </reaction>
</comment>
<dbReference type="InterPro" id="IPR006171">
    <property type="entry name" value="TOPRIM_dom"/>
</dbReference>
<dbReference type="SUPFAM" id="SSF57783">
    <property type="entry name" value="Zinc beta-ribbon"/>
    <property type="match status" value="1"/>
</dbReference>
<evidence type="ECO:0000256" key="11">
    <source>
        <dbReference type="ARBA" id="ARBA00023163"/>
    </source>
</evidence>
<dbReference type="RefSeq" id="WP_209401056.1">
    <property type="nucleotide sequence ID" value="NZ_JAGIYQ010000001.1"/>
</dbReference>
<keyword evidence="5 12" id="KW-0235">DNA replication</keyword>
<evidence type="ECO:0000256" key="15">
    <source>
        <dbReference type="SAM" id="Coils"/>
    </source>
</evidence>
<dbReference type="GO" id="GO:0003677">
    <property type="term" value="F:DNA binding"/>
    <property type="evidence" value="ECO:0007669"/>
    <property type="project" value="UniProtKB-KW"/>
</dbReference>
<comment type="function">
    <text evidence="12 13">RNA polymerase that catalyzes the synthesis of short RNA molecules used as primers for DNA polymerase during DNA replication.</text>
</comment>
<dbReference type="GO" id="GO:0000428">
    <property type="term" value="C:DNA-directed RNA polymerase complex"/>
    <property type="evidence" value="ECO:0007669"/>
    <property type="project" value="UniProtKB-KW"/>
</dbReference>
<gene>
    <name evidence="12" type="primary">dnaG</name>
    <name evidence="17" type="ORF">J5Y03_00075</name>
</gene>
<proteinExistence type="inferred from homology"/>
<dbReference type="InterPro" id="IPR037068">
    <property type="entry name" value="DNA_primase_core_N_sf"/>
</dbReference>
<keyword evidence="10 12" id="KW-0238">DNA-binding</keyword>
<dbReference type="Gene3D" id="3.90.580.10">
    <property type="entry name" value="Zinc finger, CHC2-type domain"/>
    <property type="match status" value="1"/>
</dbReference>
<dbReference type="EMBL" id="JAGIYQ010000001">
    <property type="protein sequence ID" value="MBP0723577.1"/>
    <property type="molecule type" value="Genomic_DNA"/>
</dbReference>
<dbReference type="InterPro" id="IPR016136">
    <property type="entry name" value="DNA_helicase_N/primase_C"/>
</dbReference>
<name>A0A940NMM0_9BACI</name>
<dbReference type="Gene3D" id="3.90.980.10">
    <property type="entry name" value="DNA primase, catalytic core, N-terminal domain"/>
    <property type="match status" value="1"/>
</dbReference>
<keyword evidence="18" id="KW-1185">Reference proteome</keyword>
<dbReference type="PROSITE" id="PS50880">
    <property type="entry name" value="TOPRIM"/>
    <property type="match status" value="1"/>
</dbReference>
<dbReference type="Pfam" id="PF10410">
    <property type="entry name" value="DnaB_bind"/>
    <property type="match status" value="1"/>
</dbReference>
<evidence type="ECO:0000256" key="1">
    <source>
        <dbReference type="ARBA" id="ARBA00022478"/>
    </source>
</evidence>
<organism evidence="17 18">
    <name type="scientific">Gottfriedia endophytica</name>
    <dbReference type="NCBI Taxonomy" id="2820819"/>
    <lineage>
        <taxon>Bacteria</taxon>
        <taxon>Bacillati</taxon>
        <taxon>Bacillota</taxon>
        <taxon>Bacilli</taxon>
        <taxon>Bacillales</taxon>
        <taxon>Bacillaceae</taxon>
        <taxon>Gottfriedia</taxon>
    </lineage>
</organism>
<dbReference type="PANTHER" id="PTHR30313:SF2">
    <property type="entry name" value="DNA PRIMASE"/>
    <property type="match status" value="1"/>
</dbReference>
<dbReference type="InterPro" id="IPR006295">
    <property type="entry name" value="DNA_primase_DnaG"/>
</dbReference>
<keyword evidence="15" id="KW-0175">Coiled coil</keyword>
<dbReference type="InterPro" id="IPR002694">
    <property type="entry name" value="Znf_CHC2"/>
</dbReference>
<keyword evidence="2 12" id="KW-0639">Primosome</keyword>
<dbReference type="Pfam" id="PF08275">
    <property type="entry name" value="DNAG_N"/>
    <property type="match status" value="1"/>
</dbReference>
<evidence type="ECO:0000256" key="13">
    <source>
        <dbReference type="PIRNR" id="PIRNR002811"/>
    </source>
</evidence>
<dbReference type="FunFam" id="3.90.580.10:FF:000001">
    <property type="entry name" value="DNA primase"/>
    <property type="match status" value="1"/>
</dbReference>
<reference evidence="17" key="1">
    <citation type="submission" date="2021-04" db="EMBL/GenBank/DDBJ databases">
        <title>Genome seq and assembly of Bacillus sp.</title>
        <authorList>
            <person name="Chhetri G."/>
        </authorList>
    </citation>
    <scope>NUCLEOTIDE SEQUENCE</scope>
    <source>
        <strain evidence="17">RG28</strain>
    </source>
</reference>
<dbReference type="InterPro" id="IPR050219">
    <property type="entry name" value="DnaG_primase"/>
</dbReference>
<evidence type="ECO:0000256" key="5">
    <source>
        <dbReference type="ARBA" id="ARBA00022705"/>
    </source>
</evidence>
<feature type="zinc finger region" description="CHC2-type" evidence="12 14">
    <location>
        <begin position="40"/>
        <end position="64"/>
    </location>
</feature>
<evidence type="ECO:0000256" key="4">
    <source>
        <dbReference type="ARBA" id="ARBA00022695"/>
    </source>
</evidence>
<dbReference type="GO" id="GO:0003678">
    <property type="term" value="F:DNA helicase activity"/>
    <property type="evidence" value="ECO:0007669"/>
    <property type="project" value="InterPro"/>
</dbReference>
<comment type="caution">
    <text evidence="17">The sequence shown here is derived from an EMBL/GenBank/DDBJ whole genome shotgun (WGS) entry which is preliminary data.</text>
</comment>
<dbReference type="Pfam" id="PF13155">
    <property type="entry name" value="Toprim_2"/>
    <property type="match status" value="1"/>
</dbReference>
<accession>A0A940NMM0</accession>
<dbReference type="NCBIfam" id="TIGR01391">
    <property type="entry name" value="dnaG"/>
    <property type="match status" value="1"/>
</dbReference>
<dbReference type="FunFam" id="3.90.980.10:FF:000001">
    <property type="entry name" value="DNA primase"/>
    <property type="match status" value="1"/>
</dbReference>
<evidence type="ECO:0000256" key="6">
    <source>
        <dbReference type="ARBA" id="ARBA00022723"/>
    </source>
</evidence>
<dbReference type="Proteomes" id="UP000682134">
    <property type="component" value="Unassembled WGS sequence"/>
</dbReference>
<sequence>MGNRIPDELVEKVRQSVDIVDVVSEYVPLKKQGRNYFGLCPFHGESTPSFSVSPEKQIFHCFGCGAGGNSFSFLMQLEGINFQEAVQQLAEKTNIDLPIDQTDIVQNPQSTEQAVMYEAHEFVKKYYHHLLVNTEEGKKAFDYLQSRGITKEEIKQFEIGVALNSWDAVTKVLQKRGYPMSIMEKAGLVARSEKDGSYYDRFRDRIIFPIHNHQGKIVAFSGRIMGEGSPKYLNSPESTIFHKGKLFYHFYQAKNAIRKKNRAVLMEGFADVIAAYQAGVTEAIATMGTALTEDQAKILKHTTEQVILCYDSDNAGINATEKAANVLQKEGFTIKVATLPDGLDPDEYVRKFGVDNFQSAIIDASVSLMSFKMQYHRKGKNFQDETVKFQYINEMLQEIKKLPQLIEQDYYVNALAKEFSISADALRSELQQFQNQNQNQSSNKNVQRNYDRKNDYSTSTLLPAHLKAEQILLAHMLNSNEVTEKVQIQYKGLFYNQEHSEIIIHLYAYYEDGNEPNISKFMNYLPSKRLQDVVARIVNVPVAPDLTDQELKHYLDALNNYDKQQQIKEKEVDLKKAEREGDFVKAATILQQITQLRSSMKYVK</sequence>
<dbReference type="GO" id="GO:0005524">
    <property type="term" value="F:ATP binding"/>
    <property type="evidence" value="ECO:0007669"/>
    <property type="project" value="InterPro"/>
</dbReference>
<evidence type="ECO:0000313" key="17">
    <source>
        <dbReference type="EMBL" id="MBP0723577.1"/>
    </source>
</evidence>
<keyword evidence="7 12" id="KW-0863">Zinc-finger</keyword>
<dbReference type="FunFam" id="3.40.1360.10:FF:000002">
    <property type="entry name" value="DNA primase"/>
    <property type="match status" value="1"/>
</dbReference>
<comment type="similarity">
    <text evidence="12 13">Belongs to the DnaG primase family.</text>
</comment>
<dbReference type="InterPro" id="IPR034151">
    <property type="entry name" value="TOPRIM_DnaG_bac"/>
</dbReference>
<protein>
    <recommendedName>
        <fullName evidence="12 13">DNA primase</fullName>
        <ecNumber evidence="12">2.7.7.101</ecNumber>
    </recommendedName>
</protein>
<keyword evidence="11 12" id="KW-0804">Transcription</keyword>
<evidence type="ECO:0000256" key="2">
    <source>
        <dbReference type="ARBA" id="ARBA00022515"/>
    </source>
</evidence>
<dbReference type="HAMAP" id="MF_00974">
    <property type="entry name" value="DNA_primase_DnaG"/>
    <property type="match status" value="1"/>
</dbReference>
<dbReference type="InterPro" id="IPR030846">
    <property type="entry name" value="DnaG_bac"/>
</dbReference>
<feature type="domain" description="Toprim" evidence="16">
    <location>
        <begin position="261"/>
        <end position="342"/>
    </location>
</feature>
<dbReference type="InterPro" id="IPR019475">
    <property type="entry name" value="DNA_primase_DnaB-bd"/>
</dbReference>
<dbReference type="AlphaFoldDB" id="A0A940NMM0"/>
<dbReference type="GO" id="GO:1990077">
    <property type="term" value="C:primosome complex"/>
    <property type="evidence" value="ECO:0007669"/>
    <property type="project" value="UniProtKB-KW"/>
</dbReference>
<comment type="subunit">
    <text evidence="12">Monomer. Interacts with DnaB.</text>
</comment>
<feature type="coiled-coil region" evidence="15">
    <location>
        <begin position="416"/>
        <end position="443"/>
    </location>
</feature>
<dbReference type="Gene3D" id="1.10.860.10">
    <property type="entry name" value="DNAb Helicase, Chain A"/>
    <property type="match status" value="1"/>
</dbReference>
<evidence type="ECO:0000256" key="14">
    <source>
        <dbReference type="PIRSR" id="PIRSR002811-1"/>
    </source>
</evidence>